<accession>A0AAV2MLF6</accession>
<sequence length="214" mass="24278">MEAESSAPVAAGEWDQSTGDEVEEKGPDGAVSQAADCAPAAGVEVVCSGEGSHRDGRRRSKRMPNFKQPPPRPEDERCSGCQVKFERQGRRFNRRALCTFTNVYTARWTFPQAAAELQETSFLCETCAQLIRSKYRKRQCGKRTLWTRPMNELQRDTETHLKNKRTGKKSRAAMLVSKSRYKSAFRVLWSARGARKPMMDFISNQLKLEVRPLS</sequence>
<dbReference type="EMBL" id="OZ035830">
    <property type="protein sequence ID" value="CAL1614169.1"/>
    <property type="molecule type" value="Genomic_DNA"/>
</dbReference>
<feature type="compositionally biased region" description="Basic residues" evidence="1">
    <location>
        <begin position="55"/>
        <end position="64"/>
    </location>
</feature>
<evidence type="ECO:0000256" key="1">
    <source>
        <dbReference type="SAM" id="MobiDB-lite"/>
    </source>
</evidence>
<dbReference type="AlphaFoldDB" id="A0AAV2MLF6"/>
<reference evidence="2 3" key="1">
    <citation type="submission" date="2024-04" db="EMBL/GenBank/DDBJ databases">
        <authorList>
            <person name="Waldvogel A.-M."/>
            <person name="Schoenle A."/>
        </authorList>
    </citation>
    <scope>NUCLEOTIDE SEQUENCE [LARGE SCALE GENOMIC DNA]</scope>
</reference>
<evidence type="ECO:0000313" key="2">
    <source>
        <dbReference type="EMBL" id="CAL1614169.1"/>
    </source>
</evidence>
<keyword evidence="3" id="KW-1185">Reference proteome</keyword>
<dbReference type="Proteomes" id="UP001497482">
    <property type="component" value="Chromosome 8"/>
</dbReference>
<gene>
    <name evidence="2" type="ORF">KC01_LOCUS40240</name>
</gene>
<evidence type="ECO:0000313" key="3">
    <source>
        <dbReference type="Proteomes" id="UP001497482"/>
    </source>
</evidence>
<organism evidence="2 3">
    <name type="scientific">Knipowitschia caucasica</name>
    <name type="common">Caucasian dwarf goby</name>
    <name type="synonym">Pomatoschistus caucasicus</name>
    <dbReference type="NCBI Taxonomy" id="637954"/>
    <lineage>
        <taxon>Eukaryota</taxon>
        <taxon>Metazoa</taxon>
        <taxon>Chordata</taxon>
        <taxon>Craniata</taxon>
        <taxon>Vertebrata</taxon>
        <taxon>Euteleostomi</taxon>
        <taxon>Actinopterygii</taxon>
        <taxon>Neopterygii</taxon>
        <taxon>Teleostei</taxon>
        <taxon>Neoteleostei</taxon>
        <taxon>Acanthomorphata</taxon>
        <taxon>Gobiaria</taxon>
        <taxon>Gobiiformes</taxon>
        <taxon>Gobioidei</taxon>
        <taxon>Gobiidae</taxon>
        <taxon>Gobiinae</taxon>
        <taxon>Knipowitschia</taxon>
    </lineage>
</organism>
<feature type="region of interest" description="Disordered" evidence="1">
    <location>
        <begin position="1"/>
        <end position="78"/>
    </location>
</feature>
<name>A0AAV2MLF6_KNICA</name>
<proteinExistence type="predicted"/>
<protein>
    <submittedName>
        <fullName evidence="2">Uncharacterized protein</fullName>
    </submittedName>
</protein>